<name>A0A9Q0KZM2_9MAGN</name>
<evidence type="ECO:0000313" key="5">
    <source>
        <dbReference type="Proteomes" id="UP001141806"/>
    </source>
</evidence>
<keyword evidence="1 3" id="KW-0853">WD repeat</keyword>
<dbReference type="Gene3D" id="2.130.10.10">
    <property type="entry name" value="YVTN repeat-like/Quinoprotein amine dehydrogenase"/>
    <property type="match status" value="1"/>
</dbReference>
<dbReference type="GO" id="GO:0120330">
    <property type="term" value="C:rixosome complex"/>
    <property type="evidence" value="ECO:0007669"/>
    <property type="project" value="TreeGrafter"/>
</dbReference>
<keyword evidence="2" id="KW-0677">Repeat</keyword>
<organism evidence="4 5">
    <name type="scientific">Protea cynaroides</name>
    <dbReference type="NCBI Taxonomy" id="273540"/>
    <lineage>
        <taxon>Eukaryota</taxon>
        <taxon>Viridiplantae</taxon>
        <taxon>Streptophyta</taxon>
        <taxon>Embryophyta</taxon>
        <taxon>Tracheophyta</taxon>
        <taxon>Spermatophyta</taxon>
        <taxon>Magnoliopsida</taxon>
        <taxon>Proteales</taxon>
        <taxon>Proteaceae</taxon>
        <taxon>Protea</taxon>
    </lineage>
</organism>
<feature type="repeat" description="WD" evidence="3">
    <location>
        <begin position="87"/>
        <end position="114"/>
    </location>
</feature>
<dbReference type="SUPFAM" id="SSF50978">
    <property type="entry name" value="WD40 repeat-like"/>
    <property type="match status" value="1"/>
</dbReference>
<dbReference type="OrthoDB" id="2664677at2759"/>
<dbReference type="InterPro" id="IPR019775">
    <property type="entry name" value="WD40_repeat_CS"/>
</dbReference>
<protein>
    <submittedName>
        <fullName evidence="4">Uncharacterized protein</fullName>
    </submittedName>
</protein>
<evidence type="ECO:0000256" key="1">
    <source>
        <dbReference type="ARBA" id="ARBA00022574"/>
    </source>
</evidence>
<dbReference type="PANTHER" id="PTHR18763:SF4">
    <property type="entry name" value="PROTEIN ROOT INITIATION DEFECTIVE 3-LIKE"/>
    <property type="match status" value="1"/>
</dbReference>
<keyword evidence="5" id="KW-1185">Reference proteome</keyword>
<dbReference type="InterPro" id="IPR045227">
    <property type="entry name" value="WDR18/Ipi3/RID3"/>
</dbReference>
<dbReference type="Pfam" id="PF00400">
    <property type="entry name" value="WD40"/>
    <property type="match status" value="1"/>
</dbReference>
<dbReference type="EMBL" id="JAMYWD010000002">
    <property type="protein sequence ID" value="KAJ4979351.1"/>
    <property type="molecule type" value="Genomic_DNA"/>
</dbReference>
<proteinExistence type="predicted"/>
<accession>A0A9Q0KZM2</accession>
<dbReference type="GO" id="GO:0006364">
    <property type="term" value="P:rRNA processing"/>
    <property type="evidence" value="ECO:0007669"/>
    <property type="project" value="TreeGrafter"/>
</dbReference>
<dbReference type="InterPro" id="IPR036322">
    <property type="entry name" value="WD40_repeat_dom_sf"/>
</dbReference>
<dbReference type="GO" id="GO:0005656">
    <property type="term" value="C:nuclear pre-replicative complex"/>
    <property type="evidence" value="ECO:0007669"/>
    <property type="project" value="TreeGrafter"/>
</dbReference>
<dbReference type="PANTHER" id="PTHR18763">
    <property type="entry name" value="WD-REPEAT PROTEIN 18"/>
    <property type="match status" value="1"/>
</dbReference>
<dbReference type="SMART" id="SM00320">
    <property type="entry name" value="WD40"/>
    <property type="match status" value="1"/>
</dbReference>
<evidence type="ECO:0000256" key="3">
    <source>
        <dbReference type="PROSITE-ProRule" id="PRU00221"/>
    </source>
</evidence>
<comment type="caution">
    <text evidence="4">The sequence shown here is derived from an EMBL/GenBank/DDBJ whole genome shotgun (WGS) entry which is preliminary data.</text>
</comment>
<dbReference type="AlphaFoldDB" id="A0A9Q0KZM2"/>
<evidence type="ECO:0000256" key="2">
    <source>
        <dbReference type="ARBA" id="ARBA00022737"/>
    </source>
</evidence>
<dbReference type="PROSITE" id="PS00678">
    <property type="entry name" value="WD_REPEATS_1"/>
    <property type="match status" value="1"/>
</dbReference>
<dbReference type="PROSITE" id="PS50082">
    <property type="entry name" value="WD_REPEATS_2"/>
    <property type="match status" value="1"/>
</dbReference>
<sequence>MFLGNLCLCVDGFEGMDHLKILMLQLQESQHLVEPLLQLLQCVTHPNHVISECSFDLNEMRSTPAPPPAPVQGPRGLRHGLHLRASITALTFNSSGSLLISASEDCTVCLWDVSCWIVIRRFNHQKGYHVPTEVSLGCVATCLGGGVLLSLMRKSE</sequence>
<dbReference type="InterPro" id="IPR015943">
    <property type="entry name" value="WD40/YVTN_repeat-like_dom_sf"/>
</dbReference>
<dbReference type="GO" id="GO:0006261">
    <property type="term" value="P:DNA-templated DNA replication"/>
    <property type="evidence" value="ECO:0007669"/>
    <property type="project" value="TreeGrafter"/>
</dbReference>
<evidence type="ECO:0000313" key="4">
    <source>
        <dbReference type="EMBL" id="KAJ4979351.1"/>
    </source>
</evidence>
<dbReference type="Proteomes" id="UP001141806">
    <property type="component" value="Unassembled WGS sequence"/>
</dbReference>
<reference evidence="4" key="1">
    <citation type="journal article" date="2023" name="Plant J.">
        <title>The genome of the king protea, Protea cynaroides.</title>
        <authorList>
            <person name="Chang J."/>
            <person name="Duong T.A."/>
            <person name="Schoeman C."/>
            <person name="Ma X."/>
            <person name="Roodt D."/>
            <person name="Barker N."/>
            <person name="Li Z."/>
            <person name="Van de Peer Y."/>
            <person name="Mizrachi E."/>
        </authorList>
    </citation>
    <scope>NUCLEOTIDE SEQUENCE</scope>
    <source>
        <tissue evidence="4">Young leaves</tissue>
    </source>
</reference>
<dbReference type="InterPro" id="IPR001680">
    <property type="entry name" value="WD40_rpt"/>
</dbReference>
<gene>
    <name evidence="4" type="ORF">NE237_010131</name>
</gene>